<feature type="compositionally biased region" description="Polar residues" evidence="1">
    <location>
        <begin position="1"/>
        <end position="12"/>
    </location>
</feature>
<name>A0AAV4WH76_9ARAC</name>
<proteinExistence type="predicted"/>
<reference evidence="2 3" key="1">
    <citation type="submission" date="2021-06" db="EMBL/GenBank/DDBJ databases">
        <title>Caerostris darwini draft genome.</title>
        <authorList>
            <person name="Kono N."/>
            <person name="Arakawa K."/>
        </authorList>
    </citation>
    <scope>NUCLEOTIDE SEQUENCE [LARGE SCALE GENOMIC DNA]</scope>
</reference>
<dbReference type="AlphaFoldDB" id="A0AAV4WH76"/>
<evidence type="ECO:0000313" key="2">
    <source>
        <dbReference type="EMBL" id="GIY81316.1"/>
    </source>
</evidence>
<evidence type="ECO:0000313" key="3">
    <source>
        <dbReference type="Proteomes" id="UP001054837"/>
    </source>
</evidence>
<evidence type="ECO:0000256" key="1">
    <source>
        <dbReference type="SAM" id="MobiDB-lite"/>
    </source>
</evidence>
<dbReference type="Proteomes" id="UP001054837">
    <property type="component" value="Unassembled WGS sequence"/>
</dbReference>
<comment type="caution">
    <text evidence="2">The sequence shown here is derived from an EMBL/GenBank/DDBJ whole genome shotgun (WGS) entry which is preliminary data.</text>
</comment>
<organism evidence="2 3">
    <name type="scientific">Caerostris darwini</name>
    <dbReference type="NCBI Taxonomy" id="1538125"/>
    <lineage>
        <taxon>Eukaryota</taxon>
        <taxon>Metazoa</taxon>
        <taxon>Ecdysozoa</taxon>
        <taxon>Arthropoda</taxon>
        <taxon>Chelicerata</taxon>
        <taxon>Arachnida</taxon>
        <taxon>Araneae</taxon>
        <taxon>Araneomorphae</taxon>
        <taxon>Entelegynae</taxon>
        <taxon>Araneoidea</taxon>
        <taxon>Araneidae</taxon>
        <taxon>Caerostris</taxon>
    </lineage>
</organism>
<feature type="region of interest" description="Disordered" evidence="1">
    <location>
        <begin position="1"/>
        <end position="20"/>
    </location>
</feature>
<protein>
    <submittedName>
        <fullName evidence="2">Uncharacterized protein</fullName>
    </submittedName>
</protein>
<accession>A0AAV4WH76</accession>
<dbReference type="EMBL" id="BPLQ01014604">
    <property type="protein sequence ID" value="GIY81316.1"/>
    <property type="molecule type" value="Genomic_DNA"/>
</dbReference>
<keyword evidence="3" id="KW-1185">Reference proteome</keyword>
<gene>
    <name evidence="2" type="ORF">CDAR_201481</name>
</gene>
<sequence length="104" mass="11407">MPTNDPTATTSLPDRHNLPTTLFPKVKRKQQVVGELFGVVFVLPPKCRAHQLANSFKSALGIEHSDFAKELGRRELANDNERAGGVNVKWLFCLAHSALEGGRG</sequence>